<name>A0AAU7Y4Q8_9PSED</name>
<keyword evidence="1" id="KW-0472">Membrane</keyword>
<dbReference type="AlphaFoldDB" id="A0AAU7Y4Q8"/>
<evidence type="ECO:0000313" key="3">
    <source>
        <dbReference type="EMBL" id="XBY65331.1"/>
    </source>
</evidence>
<proteinExistence type="predicted"/>
<keyword evidence="1" id="KW-1133">Transmembrane helix</keyword>
<protein>
    <submittedName>
        <fullName evidence="3">PilX N-terminal domain-containing pilus assembly protein</fullName>
    </submittedName>
</protein>
<accession>A0AAU7Y4Q8</accession>
<evidence type="ECO:0000259" key="2">
    <source>
        <dbReference type="Pfam" id="PF14341"/>
    </source>
</evidence>
<reference evidence="3" key="1">
    <citation type="submission" date="2023-08" db="EMBL/GenBank/DDBJ databases">
        <title>Increased levels of nutrients transform a symbiont into a lethal pathobiont.</title>
        <authorList>
            <person name="Lachnit T."/>
            <person name="Ulrich L."/>
            <person name="Willmer F.M."/>
            <person name="Hasenbein T."/>
            <person name="Steiner L.X."/>
            <person name="Wolters M."/>
            <person name="Herbst E.M."/>
            <person name="Deines P."/>
        </authorList>
    </citation>
    <scope>NUCLEOTIDE SEQUENCE</scope>
    <source>
        <strain evidence="3">T3</strain>
    </source>
</reference>
<sequence length="180" mass="19287">MKAVSPLASQAGATLIVALVFLVVLTAAGITAVRFATNDERMASSNQFRNAAFQASQTEIRAQLLRFNVVANRQPLMSAMEANAVTTASNAANGESSATIISRFPNLRELQTLTTRTATSAIPQTPKLRSMGELDCASFGQGYSFGNYTCRQYEVRNVATIGTSGAYSDQTQGLVFFNLK</sequence>
<dbReference type="Pfam" id="PF14341">
    <property type="entry name" value="PilX_N"/>
    <property type="match status" value="1"/>
</dbReference>
<dbReference type="InterPro" id="IPR025746">
    <property type="entry name" value="PilX_N_dom"/>
</dbReference>
<feature type="transmembrane region" description="Helical" evidence="1">
    <location>
        <begin position="12"/>
        <end position="36"/>
    </location>
</feature>
<dbReference type="RefSeq" id="WP_043243734.1">
    <property type="nucleotide sequence ID" value="NZ_CP158373.1"/>
</dbReference>
<keyword evidence="1" id="KW-0812">Transmembrane</keyword>
<feature type="domain" description="Type 4 fimbrial biogenesis protein PilX N-terminal" evidence="2">
    <location>
        <begin position="11"/>
        <end position="58"/>
    </location>
</feature>
<dbReference type="EMBL" id="CP158373">
    <property type="protein sequence ID" value="XBY65331.1"/>
    <property type="molecule type" value="Genomic_DNA"/>
</dbReference>
<organism evidence="3">
    <name type="scientific">Pseudomonas solani</name>
    <dbReference type="NCBI Taxonomy" id="2731552"/>
    <lineage>
        <taxon>Bacteria</taxon>
        <taxon>Pseudomonadati</taxon>
        <taxon>Pseudomonadota</taxon>
        <taxon>Gammaproteobacteria</taxon>
        <taxon>Pseudomonadales</taxon>
        <taxon>Pseudomonadaceae</taxon>
        <taxon>Pseudomonas</taxon>
    </lineage>
</organism>
<evidence type="ECO:0000256" key="1">
    <source>
        <dbReference type="SAM" id="Phobius"/>
    </source>
</evidence>
<gene>
    <name evidence="3" type="ORF">ABS648_06045</name>
</gene>